<evidence type="ECO:0000256" key="1">
    <source>
        <dbReference type="ARBA" id="ARBA00001946"/>
    </source>
</evidence>
<dbReference type="InterPro" id="IPR020476">
    <property type="entry name" value="Nudix_hydrolase"/>
</dbReference>
<dbReference type="AlphaFoldDB" id="A0A2M7RJP7"/>
<organism evidence="5 6">
    <name type="scientific">Candidatus Kerfeldbacteria bacterium CG_4_10_14_0_8_um_filter_42_10</name>
    <dbReference type="NCBI Taxonomy" id="2014248"/>
    <lineage>
        <taxon>Bacteria</taxon>
        <taxon>Candidatus Kerfeldiibacteriota</taxon>
    </lineage>
</organism>
<dbReference type="PANTHER" id="PTHR43046:SF14">
    <property type="entry name" value="MUTT_NUDIX FAMILY PROTEIN"/>
    <property type="match status" value="1"/>
</dbReference>
<dbReference type="InterPro" id="IPR015797">
    <property type="entry name" value="NUDIX_hydrolase-like_dom_sf"/>
</dbReference>
<reference evidence="5 6" key="1">
    <citation type="submission" date="2017-09" db="EMBL/GenBank/DDBJ databases">
        <title>Depth-based differentiation of microbial function through sediment-hosted aquifers and enrichment of novel symbionts in the deep terrestrial subsurface.</title>
        <authorList>
            <person name="Probst A.J."/>
            <person name="Ladd B."/>
            <person name="Jarett J.K."/>
            <person name="Geller-Mcgrath D.E."/>
            <person name="Sieber C.M."/>
            <person name="Emerson J.B."/>
            <person name="Anantharaman K."/>
            <person name="Thomas B.C."/>
            <person name="Malmstrom R."/>
            <person name="Stieglmeier M."/>
            <person name="Klingl A."/>
            <person name="Woyke T."/>
            <person name="Ryan C.M."/>
            <person name="Banfield J.F."/>
        </authorList>
    </citation>
    <scope>NUCLEOTIDE SEQUENCE [LARGE SCALE GENOMIC DNA]</scope>
    <source>
        <strain evidence="5">CG_4_10_14_0_8_um_filter_42_10</strain>
    </source>
</reference>
<dbReference type="SUPFAM" id="SSF55811">
    <property type="entry name" value="Nudix"/>
    <property type="match status" value="1"/>
</dbReference>
<dbReference type="InterPro" id="IPR020084">
    <property type="entry name" value="NUDIX_hydrolase_CS"/>
</dbReference>
<dbReference type="Gene3D" id="3.90.79.10">
    <property type="entry name" value="Nucleoside Triphosphate Pyrophosphohydrolase"/>
    <property type="match status" value="1"/>
</dbReference>
<protein>
    <recommendedName>
        <fullName evidence="4">Nudix hydrolase domain-containing protein</fullName>
    </recommendedName>
</protein>
<keyword evidence="2 3" id="KW-0378">Hydrolase</keyword>
<evidence type="ECO:0000256" key="3">
    <source>
        <dbReference type="RuleBase" id="RU003476"/>
    </source>
</evidence>
<feature type="domain" description="Nudix hydrolase" evidence="4">
    <location>
        <begin position="1"/>
        <end position="136"/>
    </location>
</feature>
<name>A0A2M7RJP7_9BACT</name>
<evidence type="ECO:0000256" key="2">
    <source>
        <dbReference type="ARBA" id="ARBA00022801"/>
    </source>
</evidence>
<comment type="cofactor">
    <cofactor evidence="1">
        <name>Mg(2+)</name>
        <dbReference type="ChEBI" id="CHEBI:18420"/>
    </cofactor>
</comment>
<comment type="similarity">
    <text evidence="3">Belongs to the Nudix hydrolase family.</text>
</comment>
<sequence length="138" mass="16055">MKPVKNIEIILRAIIVNSDKILLCVSNDQPPIHYLPGGHLEYGETLEECLKREIKEEVGAVVKTSRFMETFENFFKWRGENHHEINLLYEVTLKTVNPEKIKCQESHISITWLAVSAIPKSRLLPASIHQYLIKYFNH</sequence>
<dbReference type="EMBL" id="PFMD01000024">
    <property type="protein sequence ID" value="PIY96934.1"/>
    <property type="molecule type" value="Genomic_DNA"/>
</dbReference>
<dbReference type="Pfam" id="PF00293">
    <property type="entry name" value="NUDIX"/>
    <property type="match status" value="1"/>
</dbReference>
<evidence type="ECO:0000313" key="5">
    <source>
        <dbReference type="EMBL" id="PIY96934.1"/>
    </source>
</evidence>
<gene>
    <name evidence="5" type="ORF">COY66_02060</name>
</gene>
<dbReference type="PROSITE" id="PS51462">
    <property type="entry name" value="NUDIX"/>
    <property type="match status" value="1"/>
</dbReference>
<dbReference type="PANTHER" id="PTHR43046">
    <property type="entry name" value="GDP-MANNOSE MANNOSYL HYDROLASE"/>
    <property type="match status" value="1"/>
</dbReference>
<accession>A0A2M7RJP7</accession>
<comment type="caution">
    <text evidence="5">The sequence shown here is derived from an EMBL/GenBank/DDBJ whole genome shotgun (WGS) entry which is preliminary data.</text>
</comment>
<evidence type="ECO:0000259" key="4">
    <source>
        <dbReference type="PROSITE" id="PS51462"/>
    </source>
</evidence>
<dbReference type="CDD" id="cd04688">
    <property type="entry name" value="NUDIX_Hydrolase"/>
    <property type="match status" value="1"/>
</dbReference>
<proteinExistence type="inferred from homology"/>
<dbReference type="GO" id="GO:0016787">
    <property type="term" value="F:hydrolase activity"/>
    <property type="evidence" value="ECO:0007669"/>
    <property type="project" value="UniProtKB-KW"/>
</dbReference>
<dbReference type="InterPro" id="IPR000086">
    <property type="entry name" value="NUDIX_hydrolase_dom"/>
</dbReference>
<dbReference type="PRINTS" id="PR00502">
    <property type="entry name" value="NUDIXFAMILY"/>
</dbReference>
<evidence type="ECO:0000313" key="6">
    <source>
        <dbReference type="Proteomes" id="UP000230779"/>
    </source>
</evidence>
<dbReference type="PROSITE" id="PS00893">
    <property type="entry name" value="NUDIX_BOX"/>
    <property type="match status" value="1"/>
</dbReference>
<dbReference type="Proteomes" id="UP000230779">
    <property type="component" value="Unassembled WGS sequence"/>
</dbReference>